<comment type="caution">
    <text evidence="1">The sequence shown here is derived from an EMBL/GenBank/DDBJ whole genome shotgun (WGS) entry which is preliminary data.</text>
</comment>
<dbReference type="EMBL" id="VIGB01000003">
    <property type="protein sequence ID" value="TQF05551.1"/>
    <property type="molecule type" value="Genomic_DNA"/>
</dbReference>
<sequence length="147" mass="16922">MIRDLVIAGCSRRKAPERRPLPALERYTGGIAPHLRTRFAGHRQARERIRFLSAEHGLIRADALLTSYDRQLTVARAERLRPLIAEQLEHEFQNRGVPERVLLVLEPAYLVPLADLLAHPARPALQWIYDPRGWAEAAAVLDEWRWP</sequence>
<keyword evidence="2" id="KW-1185">Reference proteome</keyword>
<proteinExistence type="predicted"/>
<evidence type="ECO:0000313" key="1">
    <source>
        <dbReference type="EMBL" id="TQF05551.1"/>
    </source>
</evidence>
<dbReference type="Proteomes" id="UP000319103">
    <property type="component" value="Unassembled WGS sequence"/>
</dbReference>
<dbReference type="RefSeq" id="WP_141636026.1">
    <property type="nucleotide sequence ID" value="NZ_VIGB01000003.1"/>
</dbReference>
<reference evidence="1 2" key="1">
    <citation type="submission" date="2019-06" db="EMBL/GenBank/DDBJ databases">
        <title>Description of Kitasatospora acidophila sp. nov. isolated from pine grove soil, and reclassification of Streptomyces novaecaesareae to Kitasatospora novaeceasareae comb. nov.</title>
        <authorList>
            <person name="Kim M.J."/>
        </authorList>
    </citation>
    <scope>NUCLEOTIDE SEQUENCE [LARGE SCALE GENOMIC DNA]</scope>
    <source>
        <strain evidence="1 2">MMS16-CNU292</strain>
    </source>
</reference>
<gene>
    <name evidence="1" type="ORF">E6W39_29135</name>
</gene>
<name>A0A540W965_9ACTN</name>
<evidence type="ECO:0000313" key="2">
    <source>
        <dbReference type="Proteomes" id="UP000319103"/>
    </source>
</evidence>
<dbReference type="AlphaFoldDB" id="A0A540W965"/>
<protein>
    <submittedName>
        <fullName evidence="1">Uncharacterized protein</fullName>
    </submittedName>
</protein>
<organism evidence="1 2">
    <name type="scientific">Kitasatospora acidiphila</name>
    <dbReference type="NCBI Taxonomy" id="2567942"/>
    <lineage>
        <taxon>Bacteria</taxon>
        <taxon>Bacillati</taxon>
        <taxon>Actinomycetota</taxon>
        <taxon>Actinomycetes</taxon>
        <taxon>Kitasatosporales</taxon>
        <taxon>Streptomycetaceae</taxon>
        <taxon>Kitasatospora</taxon>
    </lineage>
</organism>
<accession>A0A540W965</accession>
<dbReference type="OrthoDB" id="3626091at2"/>